<evidence type="ECO:0000256" key="3">
    <source>
        <dbReference type="ARBA" id="ARBA00022475"/>
    </source>
</evidence>
<organism evidence="12 13">
    <name type="scientific">Phaseolus angularis</name>
    <name type="common">Azuki bean</name>
    <name type="synonym">Vigna angularis</name>
    <dbReference type="NCBI Taxonomy" id="3914"/>
    <lineage>
        <taxon>Eukaryota</taxon>
        <taxon>Viridiplantae</taxon>
        <taxon>Streptophyta</taxon>
        <taxon>Embryophyta</taxon>
        <taxon>Tracheophyta</taxon>
        <taxon>Spermatophyta</taxon>
        <taxon>Magnoliopsida</taxon>
        <taxon>eudicotyledons</taxon>
        <taxon>Gunneridae</taxon>
        <taxon>Pentapetalae</taxon>
        <taxon>rosids</taxon>
        <taxon>fabids</taxon>
        <taxon>Fabales</taxon>
        <taxon>Fabaceae</taxon>
        <taxon>Papilionoideae</taxon>
        <taxon>50 kb inversion clade</taxon>
        <taxon>NPAAA clade</taxon>
        <taxon>indigoferoid/millettioid clade</taxon>
        <taxon>Phaseoleae</taxon>
        <taxon>Vigna</taxon>
    </lineage>
</organism>
<gene>
    <name evidence="12" type="ORF">LR48_Vigan11g108500</name>
</gene>
<dbReference type="Gene3D" id="3.80.10.10">
    <property type="entry name" value="Ribonuclease Inhibitor"/>
    <property type="match status" value="1"/>
</dbReference>
<name>A0A0L9VT72_PHAAN</name>
<evidence type="ECO:0000256" key="10">
    <source>
        <dbReference type="ARBA" id="ARBA00023180"/>
    </source>
</evidence>
<dbReference type="Proteomes" id="UP000053144">
    <property type="component" value="Chromosome 11"/>
</dbReference>
<evidence type="ECO:0000256" key="1">
    <source>
        <dbReference type="ARBA" id="ARBA00004251"/>
    </source>
</evidence>
<evidence type="ECO:0000313" key="12">
    <source>
        <dbReference type="EMBL" id="KOM58052.1"/>
    </source>
</evidence>
<sequence>MDGFPCLLKNISTLRVLVLRKNNLHGHIGCPKTKGTWHMLQIVDLAINNFTGKLPGNCFTRWEAMMSDENQAESKVKHIQYQFLQYGNQIYYHDSVTVTVKGQRMDLIKILTVFTSIDFSSNYFEGEIPNELFEFKALYTLNLSNNAFSGKIPQSIRNLKELESLDLSINLLEGNIPTELATLSFLSVLDLSFNHLVGKIPTGTQLQSFSASSFQRNDGLYGPPLTEEQDGTEPGVLQEHQTTVSTIDWNFIIVEVGLIFGHGMIFGPLLFWKQWRIWYWKVINKILCSIFPQLYFEYVTKRGQTYATLRWQH</sequence>
<keyword evidence="5 11" id="KW-0812">Transmembrane</keyword>
<protein>
    <submittedName>
        <fullName evidence="12">Uncharacterized protein</fullName>
    </submittedName>
</protein>
<evidence type="ECO:0000256" key="11">
    <source>
        <dbReference type="SAM" id="Phobius"/>
    </source>
</evidence>
<dbReference type="PANTHER" id="PTHR27004:SF435">
    <property type="entry name" value="LEUCINE-RICH REPEAT-CONTAINING N-TERMINAL PLANT-TYPE DOMAIN-CONTAINING PROTEIN"/>
    <property type="match status" value="1"/>
</dbReference>
<keyword evidence="4" id="KW-0433">Leucine-rich repeat</keyword>
<keyword evidence="10" id="KW-0325">Glycoprotein</keyword>
<dbReference type="Gramene" id="KOM58052">
    <property type="protein sequence ID" value="KOM58052"/>
    <property type="gene ID" value="LR48_Vigan11g108500"/>
</dbReference>
<evidence type="ECO:0000256" key="9">
    <source>
        <dbReference type="ARBA" id="ARBA00023170"/>
    </source>
</evidence>
<dbReference type="AlphaFoldDB" id="A0A0L9VT72"/>
<evidence type="ECO:0000313" key="13">
    <source>
        <dbReference type="Proteomes" id="UP000053144"/>
    </source>
</evidence>
<dbReference type="Pfam" id="PF00560">
    <property type="entry name" value="LRR_1"/>
    <property type="match status" value="3"/>
</dbReference>
<dbReference type="GO" id="GO:0005886">
    <property type="term" value="C:plasma membrane"/>
    <property type="evidence" value="ECO:0007669"/>
    <property type="project" value="UniProtKB-SubCell"/>
</dbReference>
<comment type="subcellular location">
    <subcellularLocation>
        <location evidence="1">Cell membrane</location>
        <topology evidence="1">Single-pass type I membrane protein</topology>
    </subcellularLocation>
</comment>
<reference evidence="13" key="1">
    <citation type="journal article" date="2015" name="Proc. Natl. Acad. Sci. U.S.A.">
        <title>Genome sequencing of adzuki bean (Vigna angularis) provides insight into high starch and low fat accumulation and domestication.</title>
        <authorList>
            <person name="Yang K."/>
            <person name="Tian Z."/>
            <person name="Chen C."/>
            <person name="Luo L."/>
            <person name="Zhao B."/>
            <person name="Wang Z."/>
            <person name="Yu L."/>
            <person name="Li Y."/>
            <person name="Sun Y."/>
            <person name="Li W."/>
            <person name="Chen Y."/>
            <person name="Li Y."/>
            <person name="Zhang Y."/>
            <person name="Ai D."/>
            <person name="Zhao J."/>
            <person name="Shang C."/>
            <person name="Ma Y."/>
            <person name="Wu B."/>
            <person name="Wang M."/>
            <person name="Gao L."/>
            <person name="Sun D."/>
            <person name="Zhang P."/>
            <person name="Guo F."/>
            <person name="Wang W."/>
            <person name="Li Y."/>
            <person name="Wang J."/>
            <person name="Varshney R.K."/>
            <person name="Wang J."/>
            <person name="Ling H.Q."/>
            <person name="Wan P."/>
        </authorList>
    </citation>
    <scope>NUCLEOTIDE SEQUENCE</scope>
    <source>
        <strain evidence="13">cv. Jingnong 6</strain>
    </source>
</reference>
<dbReference type="STRING" id="3914.A0A0L9VT72"/>
<keyword evidence="8 11" id="KW-0472">Membrane</keyword>
<feature type="transmembrane region" description="Helical" evidence="11">
    <location>
        <begin position="249"/>
        <end position="272"/>
    </location>
</feature>
<dbReference type="InterPro" id="IPR032675">
    <property type="entry name" value="LRR_dom_sf"/>
</dbReference>
<keyword evidence="6" id="KW-0677">Repeat</keyword>
<dbReference type="PANTHER" id="PTHR27004">
    <property type="entry name" value="RECEPTOR-LIKE PROTEIN 12 ISOFORM X1"/>
    <property type="match status" value="1"/>
</dbReference>
<evidence type="ECO:0000256" key="8">
    <source>
        <dbReference type="ARBA" id="ARBA00023136"/>
    </source>
</evidence>
<evidence type="ECO:0000256" key="5">
    <source>
        <dbReference type="ARBA" id="ARBA00022692"/>
    </source>
</evidence>
<dbReference type="InterPro" id="IPR001611">
    <property type="entry name" value="Leu-rich_rpt"/>
</dbReference>
<accession>A0A0L9VT72</accession>
<dbReference type="OMA" id="CKNANNG"/>
<keyword evidence="3" id="KW-1003">Cell membrane</keyword>
<comment type="similarity">
    <text evidence="2">Belongs to the RLP family.</text>
</comment>
<keyword evidence="9" id="KW-0675">Receptor</keyword>
<dbReference type="EMBL" id="CM003381">
    <property type="protein sequence ID" value="KOM58052.1"/>
    <property type="molecule type" value="Genomic_DNA"/>
</dbReference>
<proteinExistence type="inferred from homology"/>
<evidence type="ECO:0000256" key="4">
    <source>
        <dbReference type="ARBA" id="ARBA00022614"/>
    </source>
</evidence>
<dbReference type="FunFam" id="3.80.10.10:FF:000111">
    <property type="entry name" value="LRR receptor-like serine/threonine-protein kinase ERECTA"/>
    <property type="match status" value="1"/>
</dbReference>
<evidence type="ECO:0000256" key="7">
    <source>
        <dbReference type="ARBA" id="ARBA00022989"/>
    </source>
</evidence>
<evidence type="ECO:0000256" key="6">
    <source>
        <dbReference type="ARBA" id="ARBA00022737"/>
    </source>
</evidence>
<keyword evidence="7 11" id="KW-1133">Transmembrane helix</keyword>
<dbReference type="SUPFAM" id="SSF52058">
    <property type="entry name" value="L domain-like"/>
    <property type="match status" value="1"/>
</dbReference>
<evidence type="ECO:0000256" key="2">
    <source>
        <dbReference type="ARBA" id="ARBA00009592"/>
    </source>
</evidence>